<comment type="caution">
    <text evidence="2">The sequence shown here is derived from an EMBL/GenBank/DDBJ whole genome shotgun (WGS) entry which is preliminary data.</text>
</comment>
<evidence type="ECO:0000313" key="3">
    <source>
        <dbReference type="Proteomes" id="UP000887013"/>
    </source>
</evidence>
<keyword evidence="2" id="KW-0347">Helicase</keyword>
<gene>
    <name evidence="2" type="primary">Hfm1</name>
    <name evidence="2" type="ORF">NPIL_525271</name>
</gene>
<feature type="non-terminal residue" evidence="2">
    <location>
        <position position="1"/>
    </location>
</feature>
<dbReference type="Proteomes" id="UP000887013">
    <property type="component" value="Unassembled WGS sequence"/>
</dbReference>
<keyword evidence="2" id="KW-0067">ATP-binding</keyword>
<dbReference type="PANTHER" id="PTHR47835">
    <property type="entry name" value="HFM1, ATP DEPENDENT DNA HELICASE HOMOLOG"/>
    <property type="match status" value="1"/>
</dbReference>
<dbReference type="InterPro" id="IPR052247">
    <property type="entry name" value="Meiotic_Crossover_Helicase"/>
</dbReference>
<dbReference type="EMBL" id="BMAW01082807">
    <property type="protein sequence ID" value="GFU30801.1"/>
    <property type="molecule type" value="Genomic_DNA"/>
</dbReference>
<dbReference type="SUPFAM" id="SSF52540">
    <property type="entry name" value="P-loop containing nucleoside triphosphate hydrolases"/>
    <property type="match status" value="1"/>
</dbReference>
<dbReference type="Gene3D" id="3.40.50.300">
    <property type="entry name" value="P-loop containing nucleotide triphosphate hydrolases"/>
    <property type="match status" value="1"/>
</dbReference>
<organism evidence="2 3">
    <name type="scientific">Nephila pilipes</name>
    <name type="common">Giant wood spider</name>
    <name type="synonym">Nephila maculata</name>
    <dbReference type="NCBI Taxonomy" id="299642"/>
    <lineage>
        <taxon>Eukaryota</taxon>
        <taxon>Metazoa</taxon>
        <taxon>Ecdysozoa</taxon>
        <taxon>Arthropoda</taxon>
        <taxon>Chelicerata</taxon>
        <taxon>Arachnida</taxon>
        <taxon>Araneae</taxon>
        <taxon>Araneomorphae</taxon>
        <taxon>Entelegynae</taxon>
        <taxon>Araneoidea</taxon>
        <taxon>Nephilidae</taxon>
        <taxon>Nephila</taxon>
    </lineage>
</organism>
<keyword evidence="2" id="KW-0378">Hydrolase</keyword>
<protein>
    <submittedName>
        <fullName evidence="2">Probable ATP-dependent DNA helicase HFM1</fullName>
    </submittedName>
</protein>
<name>A0A8X6QTZ0_NEPPI</name>
<evidence type="ECO:0000313" key="2">
    <source>
        <dbReference type="EMBL" id="GFU30801.1"/>
    </source>
</evidence>
<reference evidence="2" key="1">
    <citation type="submission" date="2020-08" db="EMBL/GenBank/DDBJ databases">
        <title>Multicomponent nature underlies the extraordinary mechanical properties of spider dragline silk.</title>
        <authorList>
            <person name="Kono N."/>
            <person name="Nakamura H."/>
            <person name="Mori M."/>
            <person name="Yoshida Y."/>
            <person name="Ohtoshi R."/>
            <person name="Malay A.D."/>
            <person name="Moran D.A.P."/>
            <person name="Tomita M."/>
            <person name="Numata K."/>
            <person name="Arakawa K."/>
        </authorList>
    </citation>
    <scope>NUCLEOTIDE SEQUENCE</scope>
</reference>
<keyword evidence="2" id="KW-0547">Nucleotide-binding</keyword>
<dbReference type="SMART" id="SM00490">
    <property type="entry name" value="HELICc"/>
    <property type="match status" value="1"/>
</dbReference>
<sequence length="111" mass="12473">MIVGNRNRTTSCFPECTLKGIGFHHAGLSLSDRRLMEEMFVRTQLQVLINQIKARRCFNSFTVSTSTLAMGVNFPAHLVVIKSTVQYAAGCYKEYSETQLLQMIGRAGRPQ</sequence>
<dbReference type="InterPro" id="IPR027417">
    <property type="entry name" value="P-loop_NTPase"/>
</dbReference>
<dbReference type="AlphaFoldDB" id="A0A8X6QTZ0"/>
<dbReference type="GO" id="GO:0043138">
    <property type="term" value="F:3'-5' DNA helicase activity"/>
    <property type="evidence" value="ECO:0007669"/>
    <property type="project" value="UniProtKB-EC"/>
</dbReference>
<dbReference type="Pfam" id="PF00271">
    <property type="entry name" value="Helicase_C"/>
    <property type="match status" value="1"/>
</dbReference>
<accession>A0A8X6QTZ0</accession>
<feature type="domain" description="Helicase C-terminal" evidence="1">
    <location>
        <begin position="7"/>
        <end position="111"/>
    </location>
</feature>
<dbReference type="OrthoDB" id="6429763at2759"/>
<dbReference type="PANTHER" id="PTHR47835:SF3">
    <property type="entry name" value="HELICASE FOR MEIOSIS 1"/>
    <property type="match status" value="1"/>
</dbReference>
<dbReference type="InterPro" id="IPR001650">
    <property type="entry name" value="Helicase_C-like"/>
</dbReference>
<dbReference type="GO" id="GO:0016787">
    <property type="term" value="F:hydrolase activity"/>
    <property type="evidence" value="ECO:0007669"/>
    <property type="project" value="UniProtKB-KW"/>
</dbReference>
<keyword evidence="3" id="KW-1185">Reference proteome</keyword>
<proteinExistence type="predicted"/>
<evidence type="ECO:0000259" key="1">
    <source>
        <dbReference type="SMART" id="SM00490"/>
    </source>
</evidence>